<name>A0A4D6LJE3_VIGUN</name>
<keyword evidence="2" id="KW-1185">Reference proteome</keyword>
<dbReference type="Proteomes" id="UP000501690">
    <property type="component" value="Linkage Group LG3"/>
</dbReference>
<sequence length="99" mass="11052">MATTISYLQYSRSYAICNTAHTLPNPMKMATTIRWITIIGDLIKVLKPIWISVIGEVACSKSHAKELSTEYRIILHVKGPAQAELIAELIEGRITLVEI</sequence>
<evidence type="ECO:0000313" key="2">
    <source>
        <dbReference type="Proteomes" id="UP000501690"/>
    </source>
</evidence>
<organism evidence="1 2">
    <name type="scientific">Vigna unguiculata</name>
    <name type="common">Cowpea</name>
    <dbReference type="NCBI Taxonomy" id="3917"/>
    <lineage>
        <taxon>Eukaryota</taxon>
        <taxon>Viridiplantae</taxon>
        <taxon>Streptophyta</taxon>
        <taxon>Embryophyta</taxon>
        <taxon>Tracheophyta</taxon>
        <taxon>Spermatophyta</taxon>
        <taxon>Magnoliopsida</taxon>
        <taxon>eudicotyledons</taxon>
        <taxon>Gunneridae</taxon>
        <taxon>Pentapetalae</taxon>
        <taxon>rosids</taxon>
        <taxon>fabids</taxon>
        <taxon>Fabales</taxon>
        <taxon>Fabaceae</taxon>
        <taxon>Papilionoideae</taxon>
        <taxon>50 kb inversion clade</taxon>
        <taxon>NPAAA clade</taxon>
        <taxon>indigoferoid/millettioid clade</taxon>
        <taxon>Phaseoleae</taxon>
        <taxon>Vigna</taxon>
    </lineage>
</organism>
<gene>
    <name evidence="1" type="ORF">DEO72_LG3g3004</name>
</gene>
<dbReference type="AlphaFoldDB" id="A0A4D6LJE3"/>
<proteinExistence type="predicted"/>
<accession>A0A4D6LJE3</accession>
<reference evidence="1 2" key="1">
    <citation type="submission" date="2019-04" db="EMBL/GenBank/DDBJ databases">
        <title>An improved genome assembly and genetic linkage map for asparagus bean, Vigna unguiculata ssp. sesquipedialis.</title>
        <authorList>
            <person name="Xia Q."/>
            <person name="Zhang R."/>
            <person name="Dong Y."/>
        </authorList>
    </citation>
    <scope>NUCLEOTIDE SEQUENCE [LARGE SCALE GENOMIC DNA]</scope>
    <source>
        <tissue evidence="1">Leaf</tissue>
    </source>
</reference>
<evidence type="ECO:0000313" key="1">
    <source>
        <dbReference type="EMBL" id="QCD88456.1"/>
    </source>
</evidence>
<dbReference type="EMBL" id="CP039347">
    <property type="protein sequence ID" value="QCD88456.1"/>
    <property type="molecule type" value="Genomic_DNA"/>
</dbReference>
<protein>
    <submittedName>
        <fullName evidence="1">Uncharacterized protein</fullName>
    </submittedName>
</protein>